<dbReference type="Gene3D" id="3.40.50.1820">
    <property type="entry name" value="alpha/beta hydrolase"/>
    <property type="match status" value="1"/>
</dbReference>
<feature type="active site" description="Nucleophile" evidence="2 3">
    <location>
        <position position="142"/>
    </location>
</feature>
<dbReference type="HAMAP" id="MF_00296">
    <property type="entry name" value="MetX_acyltransf"/>
    <property type="match status" value="1"/>
</dbReference>
<dbReference type="PANTHER" id="PTHR32268">
    <property type="entry name" value="HOMOSERINE O-ACETYLTRANSFERASE"/>
    <property type="match status" value="1"/>
</dbReference>
<dbReference type="GO" id="GO:0005737">
    <property type="term" value="C:cytoplasm"/>
    <property type="evidence" value="ECO:0007669"/>
    <property type="project" value="UniProtKB-SubCell"/>
</dbReference>
<proteinExistence type="inferred from homology"/>
<dbReference type="GO" id="GO:0009086">
    <property type="term" value="P:methionine biosynthetic process"/>
    <property type="evidence" value="ECO:0007669"/>
    <property type="project" value="UniProtKB-UniRule"/>
</dbReference>
<dbReference type="RefSeq" id="WP_119545083.1">
    <property type="nucleotide sequence ID" value="NZ_QXIR01000001.1"/>
</dbReference>
<dbReference type="AlphaFoldDB" id="A0A3A1RDI0"/>
<comment type="pathway">
    <text evidence="2">Amino-acid biosynthesis; L-methionine biosynthesis via de novo pathway; O-acetyl-L-homoserine from L-homoserine: step 1/1.</text>
</comment>
<dbReference type="GO" id="GO:0004414">
    <property type="term" value="F:homoserine O-acetyltransferase activity"/>
    <property type="evidence" value="ECO:0007669"/>
    <property type="project" value="UniProtKB-UniRule"/>
</dbReference>
<keyword evidence="2 5" id="KW-0012">Acyltransferase</keyword>
<keyword evidence="2" id="KW-0963">Cytoplasm</keyword>
<comment type="subunit">
    <text evidence="2">Homodimer.</text>
</comment>
<keyword evidence="6" id="KW-1185">Reference proteome</keyword>
<dbReference type="Proteomes" id="UP000265801">
    <property type="component" value="Unassembled WGS sequence"/>
</dbReference>
<dbReference type="NCBIfam" id="NF001209">
    <property type="entry name" value="PRK00175.1"/>
    <property type="match status" value="1"/>
</dbReference>
<evidence type="ECO:0000313" key="5">
    <source>
        <dbReference type="EMBL" id="RIW39015.1"/>
    </source>
</evidence>
<accession>A0A3A1RDI0</accession>
<dbReference type="OrthoDB" id="9800754at2"/>
<dbReference type="InterPro" id="IPR008220">
    <property type="entry name" value="HAT_MetX-like"/>
</dbReference>
<dbReference type="EMBL" id="QXIR01000001">
    <property type="protein sequence ID" value="RIW39015.1"/>
    <property type="molecule type" value="Genomic_DNA"/>
</dbReference>
<dbReference type="NCBIfam" id="TIGR01392">
    <property type="entry name" value="homoserO_Ac_trn"/>
    <property type="match status" value="1"/>
</dbReference>
<comment type="similarity">
    <text evidence="2">Belongs to the AB hydrolase superfamily. MetX family.</text>
</comment>
<feature type="active site" evidence="2 3">
    <location>
        <position position="297"/>
    </location>
</feature>
<dbReference type="InterPro" id="IPR000073">
    <property type="entry name" value="AB_hydrolase_1"/>
</dbReference>
<protein>
    <recommendedName>
        <fullName evidence="2">Homoserine O-acetyltransferase</fullName>
        <shortName evidence="2">HAT</shortName>
        <ecNumber evidence="2">2.3.1.31</ecNumber>
    </recommendedName>
    <alternativeName>
        <fullName evidence="2">Homoserine transacetylase</fullName>
        <shortName evidence="2">HTA</shortName>
    </alternativeName>
</protein>
<keyword evidence="2" id="KW-0486">Methionine biosynthesis</keyword>
<dbReference type="Pfam" id="PF00561">
    <property type="entry name" value="Abhydrolase_1"/>
    <property type="match status" value="1"/>
</dbReference>
<comment type="catalytic activity">
    <reaction evidence="2">
        <text>L-homoserine + acetyl-CoA = O-acetyl-L-homoserine + CoA</text>
        <dbReference type="Rhea" id="RHEA:13701"/>
        <dbReference type="ChEBI" id="CHEBI:57287"/>
        <dbReference type="ChEBI" id="CHEBI:57288"/>
        <dbReference type="ChEBI" id="CHEBI:57476"/>
        <dbReference type="ChEBI" id="CHEBI:57716"/>
        <dbReference type="EC" id="2.3.1.31"/>
    </reaction>
</comment>
<feature type="binding site" evidence="2">
    <location>
        <position position="210"/>
    </location>
    <ligand>
        <name>substrate</name>
    </ligand>
</feature>
<dbReference type="EC" id="2.3.1.31" evidence="2"/>
<feature type="binding site" evidence="2">
    <location>
        <position position="327"/>
    </location>
    <ligand>
        <name>substrate</name>
    </ligand>
</feature>
<feature type="domain" description="AB hydrolase-1" evidence="4">
    <location>
        <begin position="40"/>
        <end position="331"/>
    </location>
</feature>
<keyword evidence="1 2" id="KW-0808">Transferase</keyword>
<evidence type="ECO:0000256" key="1">
    <source>
        <dbReference type="ARBA" id="ARBA00022679"/>
    </source>
</evidence>
<dbReference type="SUPFAM" id="SSF53474">
    <property type="entry name" value="alpha/beta-Hydrolases"/>
    <property type="match status" value="1"/>
</dbReference>
<comment type="subcellular location">
    <subcellularLocation>
        <location evidence="2">Cytoplasm</location>
    </subcellularLocation>
</comment>
<reference evidence="5 6" key="1">
    <citation type="submission" date="2018-09" db="EMBL/GenBank/DDBJ databases">
        <title>Bacillus saliacetes sp. nov., isolated from Thai shrimp paste (Ka-pi).</title>
        <authorList>
            <person name="Daroonpunt R."/>
            <person name="Tanasupawat S."/>
            <person name="Yiamsombut S."/>
        </authorList>
    </citation>
    <scope>NUCLEOTIDE SEQUENCE [LARGE SCALE GENOMIC DNA]</scope>
    <source>
        <strain evidence="5 6">SKP7-4</strain>
    </source>
</reference>
<comment type="caution">
    <text evidence="2">Lacks conserved residue(s) required for the propagation of feature annotation.</text>
</comment>
<sequence length="346" mass="37946">MSQAIYQTGSVRLGDLQLESGSHLSSVELAYEMAGKASGPVILVCHALTGSHLSIGTEDRPGWWRGLIGPSAYIDTNEFLIVTFNVLGGCDGSTGPSSINPVTGAPYRMTFPELTVRDMVNAQFKGLEKLGISSLEAVIGGSLGGMQALEWGLLYPSFVKKVFLLAGTPYFSDYGIAFNAIGKTAIISDPGWRGGHYEEPAAVNGLKVARMAGMVTYRSGELFEKRFQRTKASDSLYQVESYLLYQGEKLAGRFDPNSYLYLMAAMNSHDIRKGRGGWREAAAQFRPELTAIGYTHDLIYPPEVIREFCGLVSLSAFYEIQTLFGHDGFLTEFEKWGHYISGHLEK</sequence>
<dbReference type="UniPathway" id="UPA00051">
    <property type="reaction ID" value="UER00074"/>
</dbReference>
<evidence type="ECO:0000256" key="3">
    <source>
        <dbReference type="PIRSR" id="PIRSR000443-1"/>
    </source>
</evidence>
<dbReference type="GO" id="GO:0009092">
    <property type="term" value="P:homoserine metabolic process"/>
    <property type="evidence" value="ECO:0007669"/>
    <property type="project" value="TreeGrafter"/>
</dbReference>
<evidence type="ECO:0000256" key="2">
    <source>
        <dbReference type="HAMAP-Rule" id="MF_00296"/>
    </source>
</evidence>
<feature type="active site" evidence="2 3">
    <location>
        <position position="326"/>
    </location>
</feature>
<comment type="function">
    <text evidence="2">Transfers an acetyl group from acetyl-CoA to L-homoserine, forming acetyl-L-homoserine.</text>
</comment>
<evidence type="ECO:0000313" key="6">
    <source>
        <dbReference type="Proteomes" id="UP000265801"/>
    </source>
</evidence>
<name>A0A3A1RDI0_9BACI</name>
<keyword evidence="2" id="KW-0028">Amino-acid biosynthesis</keyword>
<evidence type="ECO:0000259" key="4">
    <source>
        <dbReference type="Pfam" id="PF00561"/>
    </source>
</evidence>
<organism evidence="5 6">
    <name type="scientific">Bacillus salacetis</name>
    <dbReference type="NCBI Taxonomy" id="2315464"/>
    <lineage>
        <taxon>Bacteria</taxon>
        <taxon>Bacillati</taxon>
        <taxon>Bacillota</taxon>
        <taxon>Bacilli</taxon>
        <taxon>Bacillales</taxon>
        <taxon>Bacillaceae</taxon>
        <taxon>Bacillus</taxon>
    </lineage>
</organism>
<comment type="caution">
    <text evidence="5">The sequence shown here is derived from an EMBL/GenBank/DDBJ whole genome shotgun (WGS) entry which is preliminary data.</text>
</comment>
<gene>
    <name evidence="2" type="primary">metXA</name>
    <name evidence="5" type="ORF">D3H55_01290</name>
</gene>
<dbReference type="InterPro" id="IPR029058">
    <property type="entry name" value="AB_hydrolase_fold"/>
</dbReference>
<dbReference type="PIRSF" id="PIRSF000443">
    <property type="entry name" value="Homoser_Ac_trans"/>
    <property type="match status" value="1"/>
</dbReference>
<dbReference type="PANTHER" id="PTHR32268:SF11">
    <property type="entry name" value="HOMOSERINE O-ACETYLTRANSFERASE"/>
    <property type="match status" value="1"/>
</dbReference>